<name>A0ABX9QN83_9BACT</name>
<evidence type="ECO:0000313" key="1">
    <source>
        <dbReference type="EMBL" id="RKI11968.1"/>
    </source>
</evidence>
<reference evidence="1 2" key="1">
    <citation type="submission" date="2018-09" db="EMBL/GenBank/DDBJ databases">
        <authorList>
            <person name="Livingstone P.G."/>
            <person name="Whitworth D.E."/>
        </authorList>
    </citation>
    <scope>NUCLEOTIDE SEQUENCE [LARGE SCALE GENOMIC DNA]</scope>
    <source>
        <strain evidence="1 2">CA031B</strain>
    </source>
</reference>
<organism evidence="1 2">
    <name type="scientific">Corallococcus praedator</name>
    <dbReference type="NCBI Taxonomy" id="2316724"/>
    <lineage>
        <taxon>Bacteria</taxon>
        <taxon>Pseudomonadati</taxon>
        <taxon>Myxococcota</taxon>
        <taxon>Myxococcia</taxon>
        <taxon>Myxococcales</taxon>
        <taxon>Cystobacterineae</taxon>
        <taxon>Myxococcaceae</taxon>
        <taxon>Corallococcus</taxon>
    </lineage>
</organism>
<proteinExistence type="predicted"/>
<accession>A0ABX9QN83</accession>
<evidence type="ECO:0000313" key="2">
    <source>
        <dbReference type="Proteomes" id="UP000278907"/>
    </source>
</evidence>
<keyword evidence="2" id="KW-1185">Reference proteome</keyword>
<protein>
    <recommendedName>
        <fullName evidence="3">DGQHR domain-containing protein</fullName>
    </recommendedName>
</protein>
<comment type="caution">
    <text evidence="1">The sequence shown here is derived from an EMBL/GenBank/DDBJ whole genome shotgun (WGS) entry which is preliminary data.</text>
</comment>
<dbReference type="EMBL" id="RAWI01000055">
    <property type="protein sequence ID" value="RKI11968.1"/>
    <property type="molecule type" value="Genomic_DNA"/>
</dbReference>
<sequence>MSDSHTATPSKLHVAGPRETTLADMLDYSGGNRFIELRVKRALNLGSNTMVTTVDMGTFLLQSMVGNDPLKGPVTQRKPDMTHAHKMARFIFKGLVNFTSKKWEDAGRKLPTEIENIKTDLGNQPYYAWAPVVASIRDEMSDITVVPIPESAGELILKLRSNQTLWIVDGQHRRLAWGLVRDYLQQVTRDRKYTKSGGLVPAELKQVHEDAAPFWHEAMSYFTERFSITIEIHFGLTIEQEKQLFHDLNNLQKTVSTSQAQAFDQSNPINIFTHRLKSDPMFEGVSIVEEGRVDWDDPQWMKLDSLNAVNARLFLNQTTISGATASVIEREEDAWAFWTAVTKIPGIFDRGQSVAAQPALLKSIARVYFEILWGRKPEGREVAEKFLGRLPTIDFSHGNQLWNIENLGDEKLSHYPKLLDYLPDNWRQKSIGGLIDGKLRFGSRHNESILVLPGIIRYLAELSPRE</sequence>
<gene>
    <name evidence="1" type="ORF">D7Y13_10130</name>
</gene>
<evidence type="ECO:0008006" key="3">
    <source>
        <dbReference type="Google" id="ProtNLM"/>
    </source>
</evidence>
<dbReference type="Proteomes" id="UP000278907">
    <property type="component" value="Unassembled WGS sequence"/>
</dbReference>
<dbReference type="InterPro" id="IPR017642">
    <property type="entry name" value="DNA_S_mod_DndB"/>
</dbReference>
<dbReference type="Pfam" id="PF14072">
    <property type="entry name" value="DndB"/>
    <property type="match status" value="1"/>
</dbReference>